<dbReference type="GO" id="GO:0030295">
    <property type="term" value="F:protein kinase activator activity"/>
    <property type="evidence" value="ECO:0007669"/>
    <property type="project" value="TreeGrafter"/>
</dbReference>
<dbReference type="InterPro" id="IPR004358">
    <property type="entry name" value="Sig_transdc_His_kin-like_C"/>
</dbReference>
<feature type="domain" description="Histidine kinase" evidence="17">
    <location>
        <begin position="371"/>
        <end position="588"/>
    </location>
</feature>
<dbReference type="GO" id="GO:0007234">
    <property type="term" value="P:osmosensory signaling via phosphorelay pathway"/>
    <property type="evidence" value="ECO:0007669"/>
    <property type="project" value="TreeGrafter"/>
</dbReference>
<evidence type="ECO:0000256" key="9">
    <source>
        <dbReference type="ARBA" id="ARBA00022741"/>
    </source>
</evidence>
<dbReference type="InterPro" id="IPR050351">
    <property type="entry name" value="BphY/WalK/GraS-like"/>
</dbReference>
<keyword evidence="9" id="KW-0547">Nucleotide-binding</keyword>
<dbReference type="InterPro" id="IPR005467">
    <property type="entry name" value="His_kinase_dom"/>
</dbReference>
<keyword evidence="8 16" id="KW-0812">Transmembrane</keyword>
<dbReference type="PROSITE" id="PS50885">
    <property type="entry name" value="HAMP"/>
    <property type="match status" value="1"/>
</dbReference>
<dbReference type="GO" id="GO:0000155">
    <property type="term" value="F:phosphorelay sensor kinase activity"/>
    <property type="evidence" value="ECO:0007669"/>
    <property type="project" value="InterPro"/>
</dbReference>
<keyword evidence="5" id="KW-1003">Cell membrane</keyword>
<dbReference type="InterPro" id="IPR036890">
    <property type="entry name" value="HATPase_C_sf"/>
</dbReference>
<dbReference type="PRINTS" id="PR00344">
    <property type="entry name" value="BCTRLSENSOR"/>
</dbReference>
<evidence type="ECO:0000313" key="21">
    <source>
        <dbReference type="Proteomes" id="UP000319449"/>
    </source>
</evidence>
<dbReference type="InterPro" id="IPR035965">
    <property type="entry name" value="PAS-like_dom_sf"/>
</dbReference>
<dbReference type="InterPro" id="IPR000014">
    <property type="entry name" value="PAS"/>
</dbReference>
<dbReference type="Gene3D" id="6.10.340.10">
    <property type="match status" value="1"/>
</dbReference>
<dbReference type="CDD" id="cd00130">
    <property type="entry name" value="PAS"/>
    <property type="match status" value="1"/>
</dbReference>
<evidence type="ECO:0000256" key="1">
    <source>
        <dbReference type="ARBA" id="ARBA00000085"/>
    </source>
</evidence>
<dbReference type="PANTHER" id="PTHR42878">
    <property type="entry name" value="TWO-COMPONENT HISTIDINE KINASE"/>
    <property type="match status" value="1"/>
</dbReference>
<dbReference type="GO" id="GO:0005886">
    <property type="term" value="C:plasma membrane"/>
    <property type="evidence" value="ECO:0007669"/>
    <property type="project" value="UniProtKB-SubCell"/>
</dbReference>
<dbReference type="InterPro" id="IPR003661">
    <property type="entry name" value="HisK_dim/P_dom"/>
</dbReference>
<dbReference type="GO" id="GO:0000156">
    <property type="term" value="F:phosphorelay response regulator activity"/>
    <property type="evidence" value="ECO:0007669"/>
    <property type="project" value="TreeGrafter"/>
</dbReference>
<dbReference type="Gene3D" id="1.10.287.130">
    <property type="match status" value="1"/>
</dbReference>
<comment type="catalytic activity">
    <reaction evidence="1">
        <text>ATP + protein L-histidine = ADP + protein N-phospho-L-histidine.</text>
        <dbReference type="EC" id="2.7.13.3"/>
    </reaction>
</comment>
<keyword evidence="6" id="KW-0597">Phosphoprotein</keyword>
<sequence>MRLTIRSKLMGSYLLIILVMGGALFVYLNQTLERYMVGSIRENLQSEARLAALMATREVRSLREDAPRVTSDLGRTIRARVTIMTDDGTVVGDSELKREELVGLENHRTRPEVLAALQSGAGEAIRYSATLRTDMLYVAFPFTCSTGDKGIIRLALPLSAVAKTTASLHASLGIALLIATLLSLILSYLLSNVTSRTLRAMAASAVRFGTGDFRHPLPVKSDDELGELARVMNEMAGRLETQMQRLSAEKNQLDAILRGMGEGLLVIDAEGTVTLVNPAFRTLFSLPADVAGAPLMQITRHPALQETFRTVVTDRAEQWHEITLAGEEEKNILTHWVPLPGQGALHGVVAVFHDISALKRLERIRKDFVANVSHELRTPVTVIKGYTETLRKSAIGTAPETVERFLAVIHTHADRLANLIGDLLTLSELESAGYTLTLHPVALPEVVATARMLLEQKAAEKEITINPGRLSGLKVLADVGRLEQVLVNLLDNAVKYTPSGGTIDLLARETGDEVEIAVRDTGQGIPPQDLPRLFERFYRVDSARSRQEGGTGLGLAIVKHIVQLHGGTVRVESIPGKETTFFFTLRKA</sequence>
<dbReference type="Gene3D" id="3.30.450.20">
    <property type="entry name" value="PAS domain"/>
    <property type="match status" value="1"/>
</dbReference>
<evidence type="ECO:0000256" key="8">
    <source>
        <dbReference type="ARBA" id="ARBA00022692"/>
    </source>
</evidence>
<gene>
    <name evidence="20" type="ORF">JN12_01028</name>
</gene>
<dbReference type="InterPro" id="IPR036097">
    <property type="entry name" value="HisK_dim/P_sf"/>
</dbReference>
<keyword evidence="14 16" id="KW-0472">Membrane</keyword>
<dbReference type="SUPFAM" id="SSF47384">
    <property type="entry name" value="Homodimeric domain of signal transducing histidine kinase"/>
    <property type="match status" value="1"/>
</dbReference>
<reference evidence="20 21" key="1">
    <citation type="submission" date="2019-07" db="EMBL/GenBank/DDBJ databases">
        <title>Genomic Encyclopedia of Archaeal and Bacterial Type Strains, Phase II (KMG-II): from individual species to whole genera.</title>
        <authorList>
            <person name="Goeker M."/>
        </authorList>
    </citation>
    <scope>NUCLEOTIDE SEQUENCE [LARGE SCALE GENOMIC DNA]</scope>
    <source>
        <strain evidence="20 21">ATCC BAA-1139</strain>
    </source>
</reference>
<dbReference type="CDD" id="cd06225">
    <property type="entry name" value="HAMP"/>
    <property type="match status" value="1"/>
</dbReference>
<dbReference type="GO" id="GO:0005524">
    <property type="term" value="F:ATP binding"/>
    <property type="evidence" value="ECO:0007669"/>
    <property type="project" value="UniProtKB-KW"/>
</dbReference>
<dbReference type="PROSITE" id="PS50109">
    <property type="entry name" value="HIS_KIN"/>
    <property type="match status" value="1"/>
</dbReference>
<dbReference type="EC" id="2.7.13.3" evidence="4"/>
<evidence type="ECO:0000256" key="5">
    <source>
        <dbReference type="ARBA" id="ARBA00022475"/>
    </source>
</evidence>
<feature type="coiled-coil region" evidence="15">
    <location>
        <begin position="229"/>
        <end position="256"/>
    </location>
</feature>
<evidence type="ECO:0000256" key="7">
    <source>
        <dbReference type="ARBA" id="ARBA00022679"/>
    </source>
</evidence>
<dbReference type="Pfam" id="PF00672">
    <property type="entry name" value="HAMP"/>
    <property type="match status" value="1"/>
</dbReference>
<keyword evidence="7" id="KW-0808">Transferase</keyword>
<evidence type="ECO:0000256" key="12">
    <source>
        <dbReference type="ARBA" id="ARBA00022989"/>
    </source>
</evidence>
<evidence type="ECO:0000256" key="2">
    <source>
        <dbReference type="ARBA" id="ARBA00004141"/>
    </source>
</evidence>
<dbReference type="Gene3D" id="3.30.565.10">
    <property type="entry name" value="Histidine kinase-like ATPase, C-terminal domain"/>
    <property type="match status" value="1"/>
</dbReference>
<evidence type="ECO:0000256" key="14">
    <source>
        <dbReference type="ARBA" id="ARBA00023136"/>
    </source>
</evidence>
<feature type="transmembrane region" description="Helical" evidence="16">
    <location>
        <begin position="12"/>
        <end position="28"/>
    </location>
</feature>
<dbReference type="Proteomes" id="UP000319449">
    <property type="component" value="Unassembled WGS sequence"/>
</dbReference>
<keyword evidence="13" id="KW-0902">Two-component regulatory system</keyword>
<evidence type="ECO:0000256" key="11">
    <source>
        <dbReference type="ARBA" id="ARBA00022840"/>
    </source>
</evidence>
<accession>A0A562WR07</accession>
<feature type="transmembrane region" description="Helical" evidence="16">
    <location>
        <begin position="168"/>
        <end position="191"/>
    </location>
</feature>
<evidence type="ECO:0000313" key="20">
    <source>
        <dbReference type="EMBL" id="TWJ32586.1"/>
    </source>
</evidence>
<dbReference type="SMART" id="SM00387">
    <property type="entry name" value="HATPase_c"/>
    <property type="match status" value="1"/>
</dbReference>
<keyword evidence="11" id="KW-0067">ATP-binding</keyword>
<comment type="subcellular location">
    <subcellularLocation>
        <location evidence="3">Cell membrane</location>
    </subcellularLocation>
    <subcellularLocation>
        <location evidence="2">Membrane</location>
        <topology evidence="2">Multi-pass membrane protein</topology>
    </subcellularLocation>
</comment>
<dbReference type="AlphaFoldDB" id="A0A562WR07"/>
<dbReference type="SMART" id="SM00388">
    <property type="entry name" value="HisKA"/>
    <property type="match status" value="1"/>
</dbReference>
<protein>
    <recommendedName>
        <fullName evidence="4">histidine kinase</fullName>
        <ecNumber evidence="4">2.7.13.3</ecNumber>
    </recommendedName>
</protein>
<dbReference type="InterPro" id="IPR003660">
    <property type="entry name" value="HAMP_dom"/>
</dbReference>
<feature type="domain" description="HAMP" evidence="19">
    <location>
        <begin position="192"/>
        <end position="244"/>
    </location>
</feature>
<dbReference type="CDD" id="cd00075">
    <property type="entry name" value="HATPase"/>
    <property type="match status" value="1"/>
</dbReference>
<dbReference type="OrthoDB" id="9813151at2"/>
<evidence type="ECO:0000256" key="4">
    <source>
        <dbReference type="ARBA" id="ARBA00012438"/>
    </source>
</evidence>
<dbReference type="FunFam" id="3.30.565.10:FF:000006">
    <property type="entry name" value="Sensor histidine kinase WalK"/>
    <property type="match status" value="1"/>
</dbReference>
<dbReference type="EMBL" id="VLLN01000004">
    <property type="protein sequence ID" value="TWJ32586.1"/>
    <property type="molecule type" value="Genomic_DNA"/>
</dbReference>
<evidence type="ECO:0000256" key="6">
    <source>
        <dbReference type="ARBA" id="ARBA00022553"/>
    </source>
</evidence>
<evidence type="ECO:0000259" key="18">
    <source>
        <dbReference type="PROSITE" id="PS50112"/>
    </source>
</evidence>
<dbReference type="Pfam" id="PF00512">
    <property type="entry name" value="HisKA"/>
    <property type="match status" value="1"/>
</dbReference>
<dbReference type="InterPro" id="IPR031967">
    <property type="entry name" value="PhoR_single_Cache-like_dom"/>
</dbReference>
<feature type="domain" description="PAS" evidence="18">
    <location>
        <begin position="249"/>
        <end position="289"/>
    </location>
</feature>
<dbReference type="InterPro" id="IPR003594">
    <property type="entry name" value="HATPase_dom"/>
</dbReference>
<keyword evidence="10 20" id="KW-0418">Kinase</keyword>
<keyword evidence="15" id="KW-0175">Coiled coil</keyword>
<dbReference type="NCBIfam" id="TIGR00229">
    <property type="entry name" value="sensory_box"/>
    <property type="match status" value="1"/>
</dbReference>
<evidence type="ECO:0000256" key="16">
    <source>
        <dbReference type="SAM" id="Phobius"/>
    </source>
</evidence>
<dbReference type="PANTHER" id="PTHR42878:SF7">
    <property type="entry name" value="SENSOR HISTIDINE KINASE GLRK"/>
    <property type="match status" value="1"/>
</dbReference>
<proteinExistence type="predicted"/>
<dbReference type="Pfam" id="PF16736">
    <property type="entry name" value="sCache_like"/>
    <property type="match status" value="1"/>
</dbReference>
<organism evidence="20 21">
    <name type="scientific">Geobacter argillaceus</name>
    <dbReference type="NCBI Taxonomy" id="345631"/>
    <lineage>
        <taxon>Bacteria</taxon>
        <taxon>Pseudomonadati</taxon>
        <taxon>Thermodesulfobacteriota</taxon>
        <taxon>Desulfuromonadia</taxon>
        <taxon>Geobacterales</taxon>
        <taxon>Geobacteraceae</taxon>
        <taxon>Geobacter</taxon>
    </lineage>
</organism>
<comment type="caution">
    <text evidence="20">The sequence shown here is derived from an EMBL/GenBank/DDBJ whole genome shotgun (WGS) entry which is preliminary data.</text>
</comment>
<dbReference type="SUPFAM" id="SSF158472">
    <property type="entry name" value="HAMP domain-like"/>
    <property type="match status" value="1"/>
</dbReference>
<evidence type="ECO:0000256" key="10">
    <source>
        <dbReference type="ARBA" id="ARBA00022777"/>
    </source>
</evidence>
<dbReference type="RefSeq" id="WP_145019169.1">
    <property type="nucleotide sequence ID" value="NZ_VLLN01000004.1"/>
</dbReference>
<keyword evidence="21" id="KW-1185">Reference proteome</keyword>
<evidence type="ECO:0000256" key="15">
    <source>
        <dbReference type="SAM" id="Coils"/>
    </source>
</evidence>
<keyword evidence="12 16" id="KW-1133">Transmembrane helix</keyword>
<dbReference type="Pfam" id="PF12860">
    <property type="entry name" value="PAS_7"/>
    <property type="match status" value="1"/>
</dbReference>
<dbReference type="CDD" id="cd00082">
    <property type="entry name" value="HisKA"/>
    <property type="match status" value="1"/>
</dbReference>
<dbReference type="FunFam" id="1.10.287.130:FF:000008">
    <property type="entry name" value="Two-component sensor histidine kinase"/>
    <property type="match status" value="1"/>
</dbReference>
<dbReference type="PROSITE" id="PS50112">
    <property type="entry name" value="PAS"/>
    <property type="match status" value="1"/>
</dbReference>
<dbReference type="SMART" id="SM00304">
    <property type="entry name" value="HAMP"/>
    <property type="match status" value="1"/>
</dbReference>
<dbReference type="SUPFAM" id="SSF55785">
    <property type="entry name" value="PYP-like sensor domain (PAS domain)"/>
    <property type="match status" value="1"/>
</dbReference>
<dbReference type="SUPFAM" id="SSF55874">
    <property type="entry name" value="ATPase domain of HSP90 chaperone/DNA topoisomerase II/histidine kinase"/>
    <property type="match status" value="1"/>
</dbReference>
<name>A0A562WR07_9BACT</name>
<evidence type="ECO:0000259" key="17">
    <source>
        <dbReference type="PROSITE" id="PS50109"/>
    </source>
</evidence>
<dbReference type="Pfam" id="PF02518">
    <property type="entry name" value="HATPase_c"/>
    <property type="match status" value="1"/>
</dbReference>
<evidence type="ECO:0000259" key="19">
    <source>
        <dbReference type="PROSITE" id="PS50885"/>
    </source>
</evidence>
<evidence type="ECO:0000256" key="13">
    <source>
        <dbReference type="ARBA" id="ARBA00023012"/>
    </source>
</evidence>
<dbReference type="SMART" id="SM00091">
    <property type="entry name" value="PAS"/>
    <property type="match status" value="1"/>
</dbReference>
<evidence type="ECO:0000256" key="3">
    <source>
        <dbReference type="ARBA" id="ARBA00004236"/>
    </source>
</evidence>